<evidence type="ECO:0000313" key="4">
    <source>
        <dbReference type="Proteomes" id="UP000294462"/>
    </source>
</evidence>
<dbReference type="KEGG" id="ehd:ERCIPSTX3056_149"/>
<evidence type="ECO:0000313" key="3">
    <source>
        <dbReference type="EMBL" id="VFP86716.1"/>
    </source>
</evidence>
<dbReference type="InterPro" id="IPR029044">
    <property type="entry name" value="Nucleotide-diphossugar_trans"/>
</dbReference>
<evidence type="ECO:0000259" key="2">
    <source>
        <dbReference type="Pfam" id="PF00535"/>
    </source>
</evidence>
<sequence length="257" mass="29842">MKKLQKLSAVIITHNAEEVLAECLESVSWADEIILLDFKSSDKTLDIAVRYGVMVYQSNTWPGYGKQRQIAQSYANYEMILMIDSDERVTTELQQSINLILQQPPAKIVYSISRCNVFLGQAMRHGGWYPDRVIRLYPSCYAYNNHLVHESLDVSAIPIRSLHGDLLHLTSRDFCTFQLKQCSYAKAWAKQRYQKGKHYSITKIIYRSFWSFIRTLLVRGSFLDGTRGWLLAIVVCQYTFNKYVALWDLNCTSRNRN</sequence>
<dbReference type="SUPFAM" id="SSF53448">
    <property type="entry name" value="Nucleotide-diphospho-sugar transferases"/>
    <property type="match status" value="1"/>
</dbReference>
<gene>
    <name evidence="3" type="ORF">ERCIPSTX3056_149</name>
</gene>
<dbReference type="PANTHER" id="PTHR43630">
    <property type="entry name" value="POLY-BETA-1,6-N-ACETYL-D-GLUCOSAMINE SYNTHASE"/>
    <property type="match status" value="1"/>
</dbReference>
<protein>
    <submittedName>
        <fullName evidence="3">Glycosyl transferase family 2 protein</fullName>
    </submittedName>
</protein>
<evidence type="ECO:0000256" key="1">
    <source>
        <dbReference type="ARBA" id="ARBA00038494"/>
    </source>
</evidence>
<dbReference type="Proteomes" id="UP000294462">
    <property type="component" value="Chromosome"/>
</dbReference>
<dbReference type="PANTHER" id="PTHR43630:SF2">
    <property type="entry name" value="GLYCOSYLTRANSFERASE"/>
    <property type="match status" value="1"/>
</dbReference>
<organism evidence="3 4">
    <name type="scientific">Candidatus Erwinia haradaeae</name>
    <dbReference type="NCBI Taxonomy" id="1922217"/>
    <lineage>
        <taxon>Bacteria</taxon>
        <taxon>Pseudomonadati</taxon>
        <taxon>Pseudomonadota</taxon>
        <taxon>Gammaproteobacteria</taxon>
        <taxon>Enterobacterales</taxon>
        <taxon>Erwiniaceae</taxon>
        <taxon>Erwinia</taxon>
    </lineage>
</organism>
<name>A0A451DJ66_9GAMM</name>
<dbReference type="EMBL" id="LR217725">
    <property type="protein sequence ID" value="VFP86716.1"/>
    <property type="molecule type" value="Genomic_DNA"/>
</dbReference>
<dbReference type="CDD" id="cd02511">
    <property type="entry name" value="Beta4Glucosyltransferase"/>
    <property type="match status" value="1"/>
</dbReference>
<dbReference type="GO" id="GO:0016740">
    <property type="term" value="F:transferase activity"/>
    <property type="evidence" value="ECO:0007669"/>
    <property type="project" value="UniProtKB-KW"/>
</dbReference>
<keyword evidence="3" id="KW-0808">Transferase</keyword>
<keyword evidence="4" id="KW-1185">Reference proteome</keyword>
<feature type="domain" description="Glycosyltransferase 2-like" evidence="2">
    <location>
        <begin position="8"/>
        <end position="127"/>
    </location>
</feature>
<dbReference type="RefSeq" id="WP_072666067.1">
    <property type="nucleotide sequence ID" value="NZ_LR217725.1"/>
</dbReference>
<dbReference type="Pfam" id="PF00535">
    <property type="entry name" value="Glycos_transf_2"/>
    <property type="match status" value="1"/>
</dbReference>
<dbReference type="AlphaFoldDB" id="A0A451DJ66"/>
<accession>A0A451DJ66</accession>
<dbReference type="Gene3D" id="3.90.550.10">
    <property type="entry name" value="Spore Coat Polysaccharide Biosynthesis Protein SpsA, Chain A"/>
    <property type="match status" value="1"/>
</dbReference>
<proteinExistence type="inferred from homology"/>
<comment type="similarity">
    <text evidence="1">Belongs to the glycosyltransferase 2 family. WaaE/KdtX subfamily.</text>
</comment>
<reference evidence="3 4" key="1">
    <citation type="submission" date="2019-02" db="EMBL/GenBank/DDBJ databases">
        <authorList>
            <person name="Manzano-Marin A."/>
            <person name="Manzano-Marin A."/>
        </authorList>
    </citation>
    <scope>NUCLEOTIDE SEQUENCE [LARGE SCALE GENOMIC DNA]</scope>
    <source>
        <strain evidence="3 4">ErCipseudotaxifoliae</strain>
    </source>
</reference>
<dbReference type="InterPro" id="IPR001173">
    <property type="entry name" value="Glyco_trans_2-like"/>
</dbReference>
<dbReference type="OrthoDB" id="9815923at2"/>